<evidence type="ECO:0008006" key="4">
    <source>
        <dbReference type="Google" id="ProtNLM"/>
    </source>
</evidence>
<gene>
    <name evidence="2" type="ORF">SJ05684_c03450</name>
</gene>
<accession>A0A249P7V3</accession>
<dbReference type="KEGG" id="esj:SJ05684_c03450"/>
<evidence type="ECO:0000313" key="2">
    <source>
        <dbReference type="EMBL" id="ASY61812.1"/>
    </source>
</evidence>
<dbReference type="PIRSF" id="PIRSF034077">
    <property type="entry name" value="UCP034077"/>
    <property type="match status" value="1"/>
</dbReference>
<protein>
    <recommendedName>
        <fullName evidence="4">TolA protein</fullName>
    </recommendedName>
</protein>
<dbReference type="STRING" id="716928.GCA_000261485_00757"/>
<dbReference type="AlphaFoldDB" id="A0A249P7V3"/>
<proteinExistence type="predicted"/>
<keyword evidence="1" id="KW-0732">Signal</keyword>
<keyword evidence="3" id="KW-1185">Reference proteome</keyword>
<evidence type="ECO:0000256" key="1">
    <source>
        <dbReference type="SAM" id="SignalP"/>
    </source>
</evidence>
<name>A0A249P7V3_9HYPH</name>
<dbReference type="EMBL" id="CP023067">
    <property type="protein sequence ID" value="ASY61812.1"/>
    <property type="molecule type" value="Genomic_DNA"/>
</dbReference>
<reference evidence="2 3" key="1">
    <citation type="submission" date="2017-08" db="EMBL/GenBank/DDBJ databases">
        <title>Multipartite genome sequences of Sinorhizobium species nodulating soybeans.</title>
        <authorList>
            <person name="Tian C.F."/>
        </authorList>
    </citation>
    <scope>NUCLEOTIDE SEQUENCE [LARGE SCALE GENOMIC DNA]</scope>
    <source>
        <strain evidence="2 3">CCBAU 05684</strain>
    </source>
</reference>
<dbReference type="eggNOG" id="ENOG50334NP">
    <property type="taxonomic scope" value="Bacteria"/>
</dbReference>
<organism evidence="2 3">
    <name type="scientific">Sinorhizobium sojae CCBAU 05684</name>
    <dbReference type="NCBI Taxonomy" id="716928"/>
    <lineage>
        <taxon>Bacteria</taxon>
        <taxon>Pseudomonadati</taxon>
        <taxon>Pseudomonadota</taxon>
        <taxon>Alphaproteobacteria</taxon>
        <taxon>Hyphomicrobiales</taxon>
        <taxon>Rhizobiaceae</taxon>
        <taxon>Sinorhizobium/Ensifer group</taxon>
        <taxon>Sinorhizobium</taxon>
    </lineage>
</organism>
<dbReference type="InterPro" id="IPR014587">
    <property type="entry name" value="UCP034077"/>
</dbReference>
<feature type="chain" id="PRO_5012919325" description="TolA protein" evidence="1">
    <location>
        <begin position="19"/>
        <end position="116"/>
    </location>
</feature>
<sequence>MRAMVGALLLSQAGPLLAEPLRTIGEVSDALGRCWTPPAGIKDSFVTLKFAFRADGTLMGPPQPTAIRVTGDEAQRKAFVAAASAALEGCMPLEFSQEVADEIAGVVFTLRFNSAE</sequence>
<evidence type="ECO:0000313" key="3">
    <source>
        <dbReference type="Proteomes" id="UP000217211"/>
    </source>
</evidence>
<dbReference type="Proteomes" id="UP000217211">
    <property type="component" value="Chromosome"/>
</dbReference>
<feature type="signal peptide" evidence="1">
    <location>
        <begin position="1"/>
        <end position="18"/>
    </location>
</feature>